<dbReference type="GO" id="GO:0005737">
    <property type="term" value="C:cytoplasm"/>
    <property type="evidence" value="ECO:0007669"/>
    <property type="project" value="TreeGrafter"/>
</dbReference>
<feature type="non-terminal residue" evidence="2">
    <location>
        <position position="1"/>
    </location>
</feature>
<dbReference type="AlphaFoldDB" id="A0A8S3J9D2"/>
<dbReference type="Pfam" id="PF02436">
    <property type="entry name" value="PYC_OADA"/>
    <property type="match status" value="1"/>
</dbReference>
<protein>
    <recommendedName>
        <fullName evidence="1">Pyruvate carboxyltransferase domain-containing protein</fullName>
    </recommendedName>
</protein>
<dbReference type="SUPFAM" id="SSF89000">
    <property type="entry name" value="post-HMGL domain-like"/>
    <property type="match status" value="1"/>
</dbReference>
<feature type="domain" description="Pyruvate carboxyltransferase" evidence="1">
    <location>
        <begin position="1"/>
        <end position="59"/>
    </location>
</feature>
<dbReference type="GO" id="GO:0006094">
    <property type="term" value="P:gluconeogenesis"/>
    <property type="evidence" value="ECO:0007669"/>
    <property type="project" value="TreeGrafter"/>
</dbReference>
<dbReference type="InterPro" id="IPR055268">
    <property type="entry name" value="PCB-like"/>
</dbReference>
<reference evidence="2" key="1">
    <citation type="submission" date="2021-02" db="EMBL/GenBank/DDBJ databases">
        <authorList>
            <person name="Nowell W R."/>
        </authorList>
    </citation>
    <scope>NUCLEOTIDE SEQUENCE</scope>
</reference>
<dbReference type="GO" id="GO:0004736">
    <property type="term" value="F:pyruvate carboxylase activity"/>
    <property type="evidence" value="ECO:0007669"/>
    <property type="project" value="TreeGrafter"/>
</dbReference>
<dbReference type="Proteomes" id="UP000681720">
    <property type="component" value="Unassembled WGS sequence"/>
</dbReference>
<dbReference type="PANTHER" id="PTHR43778">
    <property type="entry name" value="PYRUVATE CARBOXYLASE"/>
    <property type="match status" value="1"/>
</dbReference>
<evidence type="ECO:0000313" key="2">
    <source>
        <dbReference type="EMBL" id="CAF5213100.1"/>
    </source>
</evidence>
<evidence type="ECO:0000313" key="3">
    <source>
        <dbReference type="Proteomes" id="UP000681720"/>
    </source>
</evidence>
<evidence type="ECO:0000259" key="1">
    <source>
        <dbReference type="PROSITE" id="PS50991"/>
    </source>
</evidence>
<sequence length="142" mass="15218">DTAGTGIANYIAALEAGVDVVDVTVDSLSGMTSQPTMGGLVAALQNTKHDTGINLERVNEYSAFWEQTRLLYAPFECTTTMKSGNADVYKNEIPGGQYTNLQFQAFSLGLGSQFENVKKSYIEANQLLGDIIKVTPSSKVVG</sequence>
<accession>A0A8S3J9D2</accession>
<dbReference type="Gene3D" id="3.20.20.70">
    <property type="entry name" value="Aldolase class I"/>
    <property type="match status" value="1"/>
</dbReference>
<proteinExistence type="predicted"/>
<dbReference type="InterPro" id="IPR000891">
    <property type="entry name" value="PYR_CT"/>
</dbReference>
<comment type="caution">
    <text evidence="2">The sequence shown here is derived from an EMBL/GenBank/DDBJ whole genome shotgun (WGS) entry which is preliminary data.</text>
</comment>
<dbReference type="EMBL" id="CAJOBJ010355077">
    <property type="protein sequence ID" value="CAF5213100.1"/>
    <property type="molecule type" value="Genomic_DNA"/>
</dbReference>
<dbReference type="PROSITE" id="PS50991">
    <property type="entry name" value="PYR_CT"/>
    <property type="match status" value="1"/>
</dbReference>
<dbReference type="SUPFAM" id="SSF51569">
    <property type="entry name" value="Aldolase"/>
    <property type="match status" value="1"/>
</dbReference>
<dbReference type="PANTHER" id="PTHR43778:SF2">
    <property type="entry name" value="PYRUVATE CARBOXYLASE, MITOCHONDRIAL"/>
    <property type="match status" value="1"/>
</dbReference>
<dbReference type="InterPro" id="IPR003379">
    <property type="entry name" value="Carboxylase_cons_dom"/>
</dbReference>
<dbReference type="InterPro" id="IPR013785">
    <property type="entry name" value="Aldolase_TIM"/>
</dbReference>
<name>A0A8S3J9D2_9BILA</name>
<feature type="non-terminal residue" evidence="2">
    <location>
        <position position="142"/>
    </location>
</feature>
<organism evidence="2 3">
    <name type="scientific">Rotaria magnacalcarata</name>
    <dbReference type="NCBI Taxonomy" id="392030"/>
    <lineage>
        <taxon>Eukaryota</taxon>
        <taxon>Metazoa</taxon>
        <taxon>Spiralia</taxon>
        <taxon>Gnathifera</taxon>
        <taxon>Rotifera</taxon>
        <taxon>Eurotatoria</taxon>
        <taxon>Bdelloidea</taxon>
        <taxon>Philodinida</taxon>
        <taxon>Philodinidae</taxon>
        <taxon>Rotaria</taxon>
    </lineage>
</organism>
<gene>
    <name evidence="2" type="ORF">GIL414_LOCUS80525</name>
</gene>